<sequence length="93" mass="9926">MARAFQGALAENRPQEACALFAPRVLQDEECAAVLEKLKPATIEETEVWGDGAIVRAGADTMFLAEFNQGWLITAAGCVRRGEIPYDCAAGGP</sequence>
<accession>A0A1H0VVD0</accession>
<evidence type="ECO:0000313" key="2">
    <source>
        <dbReference type="Proteomes" id="UP000199651"/>
    </source>
</evidence>
<protein>
    <submittedName>
        <fullName evidence="1">Uncharacterized protein</fullName>
    </submittedName>
</protein>
<dbReference type="RefSeq" id="WP_133794839.1">
    <property type="nucleotide sequence ID" value="NZ_FNDV01000004.1"/>
</dbReference>
<reference evidence="2" key="1">
    <citation type="submission" date="2016-10" db="EMBL/GenBank/DDBJ databases">
        <authorList>
            <person name="Varghese N."/>
            <person name="Submissions S."/>
        </authorList>
    </citation>
    <scope>NUCLEOTIDE SEQUENCE [LARGE SCALE GENOMIC DNA]</scope>
    <source>
        <strain evidence="2">IBRC-M 10655</strain>
    </source>
</reference>
<proteinExistence type="predicted"/>
<organism evidence="1 2">
    <name type="scientific">Actinokineospora alba</name>
    <dbReference type="NCBI Taxonomy" id="504798"/>
    <lineage>
        <taxon>Bacteria</taxon>
        <taxon>Bacillati</taxon>
        <taxon>Actinomycetota</taxon>
        <taxon>Actinomycetes</taxon>
        <taxon>Pseudonocardiales</taxon>
        <taxon>Pseudonocardiaceae</taxon>
        <taxon>Actinokineospora</taxon>
    </lineage>
</organism>
<evidence type="ECO:0000313" key="1">
    <source>
        <dbReference type="EMBL" id="SDP82201.1"/>
    </source>
</evidence>
<dbReference type="AlphaFoldDB" id="A0A1H0VVD0"/>
<dbReference type="OrthoDB" id="5193742at2"/>
<name>A0A1H0VVD0_9PSEU</name>
<dbReference type="EMBL" id="FNJB01000015">
    <property type="protein sequence ID" value="SDP82201.1"/>
    <property type="molecule type" value="Genomic_DNA"/>
</dbReference>
<dbReference type="Proteomes" id="UP000199651">
    <property type="component" value="Unassembled WGS sequence"/>
</dbReference>
<gene>
    <name evidence="1" type="ORF">SAMN05192558_115145</name>
</gene>
<keyword evidence="2" id="KW-1185">Reference proteome</keyword>